<sequence length="127" mass="14092">MPWDINSSTSPSPIGYTYHHDLSEEYTTGSTPSSTQPLTYQHSIDAPDTHKVAPAGTSLGCLLRWVFYAELIAIIIIIIITPMSGDHRHHHYPAQPFDGSTCSRSIGYPLLHFIAHASIVFYKLVVL</sequence>
<keyword evidence="3" id="KW-1185">Reference proteome</keyword>
<evidence type="ECO:0000313" key="3">
    <source>
        <dbReference type="Proteomes" id="UP000078561"/>
    </source>
</evidence>
<dbReference type="Proteomes" id="UP000078561">
    <property type="component" value="Unassembled WGS sequence"/>
</dbReference>
<name>A0A163TGG5_ABSGL</name>
<accession>A0A163TGG5</accession>
<feature type="transmembrane region" description="Helical" evidence="1">
    <location>
        <begin position="106"/>
        <end position="125"/>
    </location>
</feature>
<keyword evidence="1" id="KW-0812">Transmembrane</keyword>
<evidence type="ECO:0000313" key="2">
    <source>
        <dbReference type="EMBL" id="SAM04562.1"/>
    </source>
</evidence>
<reference evidence="2" key="1">
    <citation type="submission" date="2016-04" db="EMBL/GenBank/DDBJ databases">
        <authorList>
            <person name="Evans L.H."/>
            <person name="Alamgir A."/>
            <person name="Owens N."/>
            <person name="Weber N.D."/>
            <person name="Virtaneva K."/>
            <person name="Barbian K."/>
            <person name="Babar A."/>
            <person name="Rosenke K."/>
        </authorList>
    </citation>
    <scope>NUCLEOTIDE SEQUENCE [LARGE SCALE GENOMIC DNA]</scope>
    <source>
        <strain evidence="2">CBS 101.48</strain>
    </source>
</reference>
<keyword evidence="1" id="KW-0472">Membrane</keyword>
<feature type="transmembrane region" description="Helical" evidence="1">
    <location>
        <begin position="65"/>
        <end position="85"/>
    </location>
</feature>
<dbReference type="AlphaFoldDB" id="A0A163TGG5"/>
<organism evidence="2">
    <name type="scientific">Absidia glauca</name>
    <name type="common">Pin mould</name>
    <dbReference type="NCBI Taxonomy" id="4829"/>
    <lineage>
        <taxon>Eukaryota</taxon>
        <taxon>Fungi</taxon>
        <taxon>Fungi incertae sedis</taxon>
        <taxon>Mucoromycota</taxon>
        <taxon>Mucoromycotina</taxon>
        <taxon>Mucoromycetes</taxon>
        <taxon>Mucorales</taxon>
        <taxon>Cunninghamellaceae</taxon>
        <taxon>Absidia</taxon>
    </lineage>
</organism>
<dbReference type="EMBL" id="LT554414">
    <property type="protein sequence ID" value="SAM04562.1"/>
    <property type="molecule type" value="Genomic_DNA"/>
</dbReference>
<protein>
    <submittedName>
        <fullName evidence="2">Uncharacterized protein</fullName>
    </submittedName>
</protein>
<dbReference type="InParanoid" id="A0A163TGG5"/>
<proteinExistence type="predicted"/>
<gene>
    <name evidence="2" type="primary">ABSGL_10428.1 scaffold 12026</name>
</gene>
<evidence type="ECO:0000256" key="1">
    <source>
        <dbReference type="SAM" id="Phobius"/>
    </source>
</evidence>
<keyword evidence="1" id="KW-1133">Transmembrane helix</keyword>